<evidence type="ECO:0000313" key="3">
    <source>
        <dbReference type="Proteomes" id="UP000631114"/>
    </source>
</evidence>
<accession>A0A835LL87</accession>
<comment type="caution">
    <text evidence="2">The sequence shown here is derived from an EMBL/GenBank/DDBJ whole genome shotgun (WGS) entry which is preliminary data.</text>
</comment>
<feature type="region of interest" description="Disordered" evidence="1">
    <location>
        <begin position="42"/>
        <end position="82"/>
    </location>
</feature>
<evidence type="ECO:0000256" key="1">
    <source>
        <dbReference type="SAM" id="MobiDB-lite"/>
    </source>
</evidence>
<dbReference type="EMBL" id="JADFTS010000008">
    <property type="protein sequence ID" value="KAF9591416.1"/>
    <property type="molecule type" value="Genomic_DNA"/>
</dbReference>
<organism evidence="2 3">
    <name type="scientific">Coptis chinensis</name>
    <dbReference type="NCBI Taxonomy" id="261450"/>
    <lineage>
        <taxon>Eukaryota</taxon>
        <taxon>Viridiplantae</taxon>
        <taxon>Streptophyta</taxon>
        <taxon>Embryophyta</taxon>
        <taxon>Tracheophyta</taxon>
        <taxon>Spermatophyta</taxon>
        <taxon>Magnoliopsida</taxon>
        <taxon>Ranunculales</taxon>
        <taxon>Ranunculaceae</taxon>
        <taxon>Coptidoideae</taxon>
        <taxon>Coptis</taxon>
    </lineage>
</organism>
<evidence type="ECO:0000313" key="2">
    <source>
        <dbReference type="EMBL" id="KAF9591416.1"/>
    </source>
</evidence>
<reference evidence="2 3" key="1">
    <citation type="submission" date="2020-10" db="EMBL/GenBank/DDBJ databases">
        <title>The Coptis chinensis genome and diversification of protoberbering-type alkaloids.</title>
        <authorList>
            <person name="Wang B."/>
            <person name="Shu S."/>
            <person name="Song C."/>
            <person name="Liu Y."/>
        </authorList>
    </citation>
    <scope>NUCLEOTIDE SEQUENCE [LARGE SCALE GENOMIC DNA]</scope>
    <source>
        <strain evidence="2">HL-2020</strain>
        <tissue evidence="2">Leaf</tissue>
    </source>
</reference>
<sequence length="140" mass="15140">MRQNLRSSPIYIIGKLFVIRQLTPEVEARNLLSKHRQFGDVRGGTSARGSFRGGSATKGGTSSRGGLTVSMGASNRGDSTGRVVSYEKDPINVLAVGTQEMNTLDHSPILIRRLGITDVELRGDNIRAVVNALAEPEYQT</sequence>
<dbReference type="AlphaFoldDB" id="A0A835LL87"/>
<gene>
    <name evidence="2" type="ORF">IFM89_004114</name>
</gene>
<feature type="compositionally biased region" description="Polar residues" evidence="1">
    <location>
        <begin position="58"/>
        <end position="78"/>
    </location>
</feature>
<name>A0A835LL87_9MAGN</name>
<proteinExistence type="predicted"/>
<protein>
    <submittedName>
        <fullName evidence="2">Uncharacterized protein</fullName>
    </submittedName>
</protein>
<dbReference type="Proteomes" id="UP000631114">
    <property type="component" value="Unassembled WGS sequence"/>
</dbReference>
<keyword evidence="3" id="KW-1185">Reference proteome</keyword>